<dbReference type="Gene3D" id="3.30.70.330">
    <property type="match status" value="1"/>
</dbReference>
<evidence type="ECO:0000256" key="3">
    <source>
        <dbReference type="ARBA" id="ARBA00022540"/>
    </source>
</evidence>
<keyword evidence="5 7" id="KW-0694">RNA-binding</keyword>
<dbReference type="PANTHER" id="PTHR14068">
    <property type="entry name" value="EUKARYOTIC TRANSLATION INITIATION FACTOR 3 EIF3 -RELATED"/>
    <property type="match status" value="1"/>
</dbReference>
<dbReference type="SMART" id="SM00360">
    <property type="entry name" value="RRM"/>
    <property type="match status" value="1"/>
</dbReference>
<keyword evidence="6 7" id="KW-0648">Protein biosynthesis</keyword>
<keyword evidence="13" id="KW-1185">Reference proteome</keyword>
<dbReference type="Pfam" id="PF08662">
    <property type="entry name" value="eIF2A"/>
    <property type="match status" value="2"/>
</dbReference>
<feature type="compositionally biased region" description="Acidic residues" evidence="9">
    <location>
        <begin position="16"/>
        <end position="30"/>
    </location>
</feature>
<dbReference type="InterPro" id="IPR034363">
    <property type="entry name" value="eIF3B_RRM"/>
</dbReference>
<proteinExistence type="inferred from homology"/>
<comment type="subunit">
    <text evidence="7 8">Component of the eukaryotic translation initiation factor 3 (eIF-3) complex.</text>
</comment>
<comment type="subcellular location">
    <subcellularLocation>
        <location evidence="1 7 8">Cytoplasm</location>
    </subcellularLocation>
</comment>
<dbReference type="InterPro" id="IPR011400">
    <property type="entry name" value="EIF3B"/>
</dbReference>
<organism evidence="12 13">
    <name type="scientific">Trichinella britovi</name>
    <name type="common">Parasitic roundworm</name>
    <dbReference type="NCBI Taxonomy" id="45882"/>
    <lineage>
        <taxon>Eukaryota</taxon>
        <taxon>Metazoa</taxon>
        <taxon>Ecdysozoa</taxon>
        <taxon>Nematoda</taxon>
        <taxon>Enoplea</taxon>
        <taxon>Dorylaimia</taxon>
        <taxon>Trichinellida</taxon>
        <taxon>Trichinellidae</taxon>
        <taxon>Trichinella</taxon>
    </lineage>
</organism>
<evidence type="ECO:0000313" key="12">
    <source>
        <dbReference type="EMBL" id="KRY61508.1"/>
    </source>
</evidence>
<keyword evidence="2 7" id="KW-0963">Cytoplasm</keyword>
<evidence type="ECO:0000313" key="13">
    <source>
        <dbReference type="Proteomes" id="UP000054653"/>
    </source>
</evidence>
<keyword evidence="10" id="KW-1133">Transmembrane helix</keyword>
<dbReference type="Proteomes" id="UP000054653">
    <property type="component" value="Unassembled WGS sequence"/>
</dbReference>
<dbReference type="SUPFAM" id="SSF82171">
    <property type="entry name" value="DPP6 N-terminal domain-like"/>
    <property type="match status" value="1"/>
</dbReference>
<dbReference type="GO" id="GO:0001732">
    <property type="term" value="P:formation of cytoplasmic translation initiation complex"/>
    <property type="evidence" value="ECO:0007669"/>
    <property type="project" value="UniProtKB-UniRule"/>
</dbReference>
<dbReference type="PANTHER" id="PTHR14068:SF0">
    <property type="entry name" value="EUKARYOTIC TRANSLATION INITIATION FACTOR 3 SUBUNIT B"/>
    <property type="match status" value="1"/>
</dbReference>
<dbReference type="GO" id="GO:0003743">
    <property type="term" value="F:translation initiation factor activity"/>
    <property type="evidence" value="ECO:0007669"/>
    <property type="project" value="UniProtKB-UniRule"/>
</dbReference>
<dbReference type="PROSITE" id="PS50102">
    <property type="entry name" value="RRM"/>
    <property type="match status" value="1"/>
</dbReference>
<comment type="function">
    <text evidence="8">Component of the eukaryotic translation initiation factor 3 (eIF-3) complex, which is involved in protein synthesis and, together with other initiation factors, stimulates binding of mRNA and methionyl-tRNAi to the 40S ribosome.</text>
</comment>
<feature type="region of interest" description="Disordered" evidence="9">
    <location>
        <begin position="1"/>
        <end position="30"/>
    </location>
</feature>
<feature type="domain" description="RRM" evidence="11">
    <location>
        <begin position="55"/>
        <end position="138"/>
    </location>
</feature>
<evidence type="ECO:0000256" key="9">
    <source>
        <dbReference type="SAM" id="MobiDB-lite"/>
    </source>
</evidence>
<evidence type="ECO:0000256" key="1">
    <source>
        <dbReference type="ARBA" id="ARBA00004496"/>
    </source>
</evidence>
<keyword evidence="10" id="KW-0472">Membrane</keyword>
<sequence>MATGEHEDDPNKVLTDDGEEPSFSDPEDYVDNCTDEELIPDLLKVKPVDDDGSHFVIVVDNIPKVGPDRLPKLKAIMGKIFAKFGKVVEEFYPLSNNETKGYCFVEFGSKTNAEEAAVVLNGYKLDKNHTFVVNLENEFEKYNNPEPNFQKPVARPYKDNGNLKSWLLNEECIDQFVMQSGFLDFKAGTYWNTFPEPTLICEKKNWSETSVQWSPQGTYLASVHNQGIALWGGKDFVRINRFCHPNVSSYDISPCEKYIITFSAPKSDNFDSSNSVIVWEIFSGDKKRSFPLNPNMIKSWPYYKWSYDGKFLATLKDETLCIYETETFALLGKKTMPIEGIRDFEWSPTDDHLAYWVSERGHAPGRVALMKLPEKLDIRSKNMFNMAEATIYWQKCGDNLCFKVDRYAKKKEEKCGEIKYSIKSEFCEVNCYIYVFVFKGISHHLEVFHIREKEVPVTSLEVKENIQAFSWEPHGFKFAIIVGDLKTTVVIYGVRSNPVSVVQLRILEQKNTVNAIYWAPIGHHVVFVGLKGYEVWFVFCFLLLLFVFFYMCRASNGALVFVDTNVQDIIVANQQEHPGLTHVEWDPTGRYLVTSVSIWAPNRGGDCGYVMWNFQGRMLQKKSVEEFCLFSWRPRPKPLLSDSFIKYVKKNLKKYTAQFEERDRQVLLKASEEIISRRREMYEKFQTLLELRREEWFAEKPIRMKLRGDEDTDDLFGEENTFVEECEVFLSKEVILE</sequence>
<accession>A0A0V1DJA9</accession>
<evidence type="ECO:0000256" key="4">
    <source>
        <dbReference type="ARBA" id="ARBA00022574"/>
    </source>
</evidence>
<dbReference type="CDD" id="cd12278">
    <property type="entry name" value="RRM_eIF3B"/>
    <property type="match status" value="1"/>
</dbReference>
<evidence type="ECO:0000256" key="5">
    <source>
        <dbReference type="ARBA" id="ARBA00022884"/>
    </source>
</evidence>
<evidence type="ECO:0000259" key="11">
    <source>
        <dbReference type="PROSITE" id="PS50102"/>
    </source>
</evidence>
<keyword evidence="10" id="KW-0812">Transmembrane</keyword>
<dbReference type="SUPFAM" id="SSF54928">
    <property type="entry name" value="RNA-binding domain, RBD"/>
    <property type="match status" value="1"/>
</dbReference>
<dbReference type="HAMAP" id="MF_03001">
    <property type="entry name" value="eIF3b"/>
    <property type="match status" value="1"/>
</dbReference>
<dbReference type="Pfam" id="PF00076">
    <property type="entry name" value="RRM_1"/>
    <property type="match status" value="1"/>
</dbReference>
<dbReference type="OMA" id="LWGGPQF"/>
<evidence type="ECO:0000256" key="2">
    <source>
        <dbReference type="ARBA" id="ARBA00022490"/>
    </source>
</evidence>
<dbReference type="InterPro" id="IPR000504">
    <property type="entry name" value="RRM_dom"/>
</dbReference>
<reference evidence="12 13" key="1">
    <citation type="submission" date="2015-01" db="EMBL/GenBank/DDBJ databases">
        <title>Evolution of Trichinella species and genotypes.</title>
        <authorList>
            <person name="Korhonen P.K."/>
            <person name="Edoardo P."/>
            <person name="Giuseppe L.R."/>
            <person name="Gasser R.B."/>
        </authorList>
    </citation>
    <scope>NUCLEOTIDE SEQUENCE [LARGE SCALE GENOMIC DNA]</scope>
    <source>
        <strain evidence="12">ISS120</strain>
    </source>
</reference>
<keyword evidence="3 7" id="KW-0396">Initiation factor</keyword>
<dbReference type="PIRSF" id="PIRSF036424">
    <property type="entry name" value="eIF3b"/>
    <property type="match status" value="1"/>
</dbReference>
<dbReference type="InterPro" id="IPR015943">
    <property type="entry name" value="WD40/YVTN_repeat-like_dom_sf"/>
</dbReference>
<feature type="transmembrane region" description="Helical" evidence="10">
    <location>
        <begin position="535"/>
        <end position="552"/>
    </location>
</feature>
<evidence type="ECO:0000256" key="7">
    <source>
        <dbReference type="HAMAP-Rule" id="MF_03001"/>
    </source>
</evidence>
<dbReference type="GO" id="GO:0005852">
    <property type="term" value="C:eukaryotic translation initiation factor 3 complex"/>
    <property type="evidence" value="ECO:0007669"/>
    <property type="project" value="UniProtKB-UniRule"/>
</dbReference>
<protein>
    <recommendedName>
        <fullName evidence="7 8">Eukaryotic translation initiation factor 3 subunit B</fullName>
        <shortName evidence="7 8">eIF3b</shortName>
    </recommendedName>
    <alternativeName>
        <fullName evidence="7">Eukaryotic translation initiation factor 3 subunit 9</fullName>
    </alternativeName>
</protein>
<keyword evidence="4" id="KW-0853">WD repeat</keyword>
<dbReference type="GO" id="GO:0031369">
    <property type="term" value="F:translation initiation factor binding"/>
    <property type="evidence" value="ECO:0007669"/>
    <property type="project" value="InterPro"/>
</dbReference>
<dbReference type="STRING" id="45882.A0A0V1DJA9"/>
<dbReference type="GO" id="GO:0003723">
    <property type="term" value="F:RNA binding"/>
    <property type="evidence" value="ECO:0007669"/>
    <property type="project" value="UniProtKB-UniRule"/>
</dbReference>
<comment type="caution">
    <text evidence="12">The sequence shown here is derived from an EMBL/GenBank/DDBJ whole genome shotgun (WGS) entry which is preliminary data.</text>
</comment>
<dbReference type="EMBL" id="JYDI01000001">
    <property type="protein sequence ID" value="KRY61508.1"/>
    <property type="molecule type" value="Genomic_DNA"/>
</dbReference>
<name>A0A0V1DJA9_TRIBR</name>
<dbReference type="InterPro" id="IPR013979">
    <property type="entry name" value="TIF_beta_prop-like"/>
</dbReference>
<dbReference type="InterPro" id="IPR012677">
    <property type="entry name" value="Nucleotide-bd_a/b_plait_sf"/>
</dbReference>
<evidence type="ECO:0000256" key="6">
    <source>
        <dbReference type="ARBA" id="ARBA00022917"/>
    </source>
</evidence>
<dbReference type="GO" id="GO:0033290">
    <property type="term" value="C:eukaryotic 48S preinitiation complex"/>
    <property type="evidence" value="ECO:0007669"/>
    <property type="project" value="UniProtKB-UniRule"/>
</dbReference>
<gene>
    <name evidence="12" type="primary">EIF3B</name>
    <name evidence="12" type="ORF">T03_16663</name>
</gene>
<dbReference type="OrthoDB" id="10250414at2759"/>
<evidence type="ECO:0000256" key="10">
    <source>
        <dbReference type="SAM" id="Phobius"/>
    </source>
</evidence>
<dbReference type="InterPro" id="IPR035979">
    <property type="entry name" value="RBD_domain_sf"/>
</dbReference>
<dbReference type="Gene3D" id="2.130.10.10">
    <property type="entry name" value="YVTN repeat-like/Quinoprotein amine dehydrogenase"/>
    <property type="match status" value="2"/>
</dbReference>
<dbReference type="GO" id="GO:0016282">
    <property type="term" value="C:eukaryotic 43S preinitiation complex"/>
    <property type="evidence" value="ECO:0007669"/>
    <property type="project" value="UniProtKB-UniRule"/>
</dbReference>
<evidence type="ECO:0000256" key="8">
    <source>
        <dbReference type="PIRNR" id="PIRNR036424"/>
    </source>
</evidence>
<dbReference type="AlphaFoldDB" id="A0A0V1DJA9"/>
<comment type="function">
    <text evidence="7">RNA-binding component of the eukaryotic translation initiation factor 3 (eIF-3) complex, which is involved in protein synthesis of a specialized repertoire of mRNAs and, together with other initiation factors, stimulates binding of mRNA and methionyl-tRNAi to the 40S ribosome. The eIF-3 complex specifically targets and initiates translation of a subset of mRNAs involved in cell proliferation.</text>
</comment>
<comment type="similarity">
    <text evidence="7 8">Belongs to the eIF-3 subunit B family.</text>
</comment>